<protein>
    <submittedName>
        <fullName evidence="1">DUF1853 family protein</fullName>
    </submittedName>
</protein>
<organism evidence="1 2">
    <name type="scientific">Leeuwenhoekiella parthenopeia</name>
    <dbReference type="NCBI Taxonomy" id="2890320"/>
    <lineage>
        <taxon>Bacteria</taxon>
        <taxon>Pseudomonadati</taxon>
        <taxon>Bacteroidota</taxon>
        <taxon>Flavobacteriia</taxon>
        <taxon>Flavobacteriales</taxon>
        <taxon>Flavobacteriaceae</taxon>
        <taxon>Leeuwenhoekiella</taxon>
    </lineage>
</organism>
<dbReference type="RefSeq" id="WP_228229732.1">
    <property type="nucleotide sequence ID" value="NZ_JAJGMW010000008.1"/>
</dbReference>
<accession>A0ABS8GRQ4</accession>
<gene>
    <name evidence="1" type="ORF">LLW17_07995</name>
</gene>
<name>A0ABS8GRQ4_9FLAO</name>
<dbReference type="Proteomes" id="UP001197770">
    <property type="component" value="Unassembled WGS sequence"/>
</dbReference>
<dbReference type="EMBL" id="JAJGMW010000008">
    <property type="protein sequence ID" value="MCC4212655.1"/>
    <property type="molecule type" value="Genomic_DNA"/>
</dbReference>
<dbReference type="InterPro" id="IPR015003">
    <property type="entry name" value="DUF1853"/>
</dbReference>
<evidence type="ECO:0000313" key="1">
    <source>
        <dbReference type="EMBL" id="MCC4212655.1"/>
    </source>
</evidence>
<comment type="caution">
    <text evidence="1">The sequence shown here is derived from an EMBL/GenBank/DDBJ whole genome shotgun (WGS) entry which is preliminary data.</text>
</comment>
<sequence>MINLNSHTSLQRQYLGFLETPQLHFAPLDFEYACFELSGASRQLPEDFEMPHPIRLGQRMEIFMETALQQDFEILAKNLQIIDHKRTLGEFDFILKPKNSADVIHLEMVYKFYFLRPESGDYWIDRLQGPNGKDHLKLKLKKMRDQQFPLLYKTETQAYLNNLGIKAQRMKQHLFFKAQVYIPAGFEKERADEAFVNTIQGNYYTQEQLYLLNKPVNRFYIPFKNDWVAIPDSAAGFEDFDSFYKKISVALREQRSSLFWIFNSETVVFQRHFASWL</sequence>
<reference evidence="1 2" key="1">
    <citation type="submission" date="2021-11" db="EMBL/GenBank/DDBJ databases">
        <title>Seasonal and diel survey of microbial diversity of the Tyrrhenian coast.</title>
        <authorList>
            <person name="Gattoni G."/>
            <person name="Corral P."/>
        </authorList>
    </citation>
    <scope>NUCLEOTIDE SEQUENCE [LARGE SCALE GENOMIC DNA]</scope>
    <source>
        <strain evidence="1 2">Mr9</strain>
    </source>
</reference>
<evidence type="ECO:0000313" key="2">
    <source>
        <dbReference type="Proteomes" id="UP001197770"/>
    </source>
</evidence>
<proteinExistence type="predicted"/>
<keyword evidence="2" id="KW-1185">Reference proteome</keyword>
<dbReference type="Pfam" id="PF08907">
    <property type="entry name" value="DUF1853"/>
    <property type="match status" value="1"/>
</dbReference>